<evidence type="ECO:0000256" key="4">
    <source>
        <dbReference type="ARBA" id="ARBA00022605"/>
    </source>
</evidence>
<dbReference type="InterPro" id="IPR029041">
    <property type="entry name" value="FAD-linked_oxidoreductase-like"/>
</dbReference>
<dbReference type="CDD" id="cd00537">
    <property type="entry name" value="MTHFR"/>
    <property type="match status" value="1"/>
</dbReference>
<dbReference type="Gene3D" id="3.20.20.220">
    <property type="match status" value="1"/>
</dbReference>
<dbReference type="InterPro" id="IPR004620">
    <property type="entry name" value="MTHF_reductase_bac"/>
</dbReference>
<evidence type="ECO:0000256" key="8">
    <source>
        <dbReference type="ARBA" id="ARBA00023027"/>
    </source>
</evidence>
<evidence type="ECO:0000256" key="6">
    <source>
        <dbReference type="ARBA" id="ARBA00022827"/>
    </source>
</evidence>
<accession>A0A9D1JN04</accession>
<dbReference type="GO" id="GO:0071949">
    <property type="term" value="F:FAD binding"/>
    <property type="evidence" value="ECO:0007669"/>
    <property type="project" value="TreeGrafter"/>
</dbReference>
<gene>
    <name evidence="13" type="primary">metF</name>
    <name evidence="13" type="ORF">IAC10_03625</name>
</gene>
<keyword evidence="8" id="KW-0520">NAD</keyword>
<dbReference type="PANTHER" id="PTHR45754">
    <property type="entry name" value="METHYLENETETRAHYDROFOLATE REDUCTASE"/>
    <property type="match status" value="1"/>
</dbReference>
<dbReference type="SUPFAM" id="SSF51730">
    <property type="entry name" value="FAD-linked oxidoreductase"/>
    <property type="match status" value="1"/>
</dbReference>
<evidence type="ECO:0000256" key="9">
    <source>
        <dbReference type="ARBA" id="ARBA00023167"/>
    </source>
</evidence>
<keyword evidence="7 12" id="KW-0560">Oxidoreductase</keyword>
<dbReference type="GO" id="GO:0035999">
    <property type="term" value="P:tetrahydrofolate interconversion"/>
    <property type="evidence" value="ECO:0007669"/>
    <property type="project" value="TreeGrafter"/>
</dbReference>
<dbReference type="EMBL" id="DVIU01000078">
    <property type="protein sequence ID" value="HIS35705.1"/>
    <property type="molecule type" value="Genomic_DNA"/>
</dbReference>
<comment type="cofactor">
    <cofactor evidence="1 12">
        <name>FAD</name>
        <dbReference type="ChEBI" id="CHEBI:57692"/>
    </cofactor>
</comment>
<evidence type="ECO:0000256" key="11">
    <source>
        <dbReference type="ARBA" id="ARBA00048628"/>
    </source>
</evidence>
<comment type="similarity">
    <text evidence="3 12">Belongs to the methylenetetrahydrofolate reductase family.</text>
</comment>
<protein>
    <recommendedName>
        <fullName evidence="12">Methylenetetrahydrofolate reductase</fullName>
        <ecNumber evidence="12">1.5.1.54</ecNumber>
    </recommendedName>
</protein>
<keyword evidence="9" id="KW-0486">Methionine biosynthesis</keyword>
<organism evidence="13 14">
    <name type="scientific">Candidatus Scatousia excrementigallinarum</name>
    <dbReference type="NCBI Taxonomy" id="2840935"/>
    <lineage>
        <taxon>Bacteria</taxon>
        <taxon>Candidatus Scatousia</taxon>
    </lineage>
</organism>
<evidence type="ECO:0000313" key="14">
    <source>
        <dbReference type="Proteomes" id="UP000823928"/>
    </source>
</evidence>
<evidence type="ECO:0000256" key="12">
    <source>
        <dbReference type="RuleBase" id="RU003862"/>
    </source>
</evidence>
<evidence type="ECO:0000256" key="7">
    <source>
        <dbReference type="ARBA" id="ARBA00023002"/>
    </source>
</evidence>
<keyword evidence="6 12" id="KW-0274">FAD</keyword>
<dbReference type="InterPro" id="IPR003171">
    <property type="entry name" value="Mehydrof_redctse-like"/>
</dbReference>
<comment type="caution">
    <text evidence="13">The sequence shown here is derived from an EMBL/GenBank/DDBJ whole genome shotgun (WGS) entry which is preliminary data.</text>
</comment>
<evidence type="ECO:0000256" key="2">
    <source>
        <dbReference type="ARBA" id="ARBA00004777"/>
    </source>
</evidence>
<dbReference type="AlphaFoldDB" id="A0A9D1JN04"/>
<keyword evidence="5 12" id="KW-0285">Flavoprotein</keyword>
<comment type="pathway">
    <text evidence="10">Amino-acid biosynthesis; L-methionine biosynthesis via de novo pathway.</text>
</comment>
<dbReference type="Proteomes" id="UP000823928">
    <property type="component" value="Unassembled WGS sequence"/>
</dbReference>
<evidence type="ECO:0000256" key="10">
    <source>
        <dbReference type="ARBA" id="ARBA00034478"/>
    </source>
</evidence>
<evidence type="ECO:0000256" key="3">
    <source>
        <dbReference type="ARBA" id="ARBA00006743"/>
    </source>
</evidence>
<name>A0A9D1JN04_9BACT</name>
<dbReference type="EC" id="1.5.1.54" evidence="12"/>
<sequence length="292" mass="32774">MKLREIYQEKNSSKNLFPKISFEVFPPKGGSAYYPALYEELNLLKKYKPALVSLTWGAGGKNNNSMALVEALRHQLDLNVMAHFTCICNSRENIEKHIKEIESLGIDNILALRGDEPQDLEVCHTDFRFASELVSFIKSRTDLSVAVAGYPEGHIEAPDLETDITNLKRKLDCGGEAIFTQLFFDNDKFFSYIELLDKKGINVPVIPGVMPVISFKQVERMTSMAKVSVPPVLISGLEKYKNNPDDIKKFGIEFASSQCSNLIEYGVTGLHFYTLNKSYSTSKILDNITAVV</sequence>
<comment type="catalytic activity">
    <reaction evidence="11">
        <text>(6S)-5-methyl-5,6,7,8-tetrahydrofolate + NAD(+) = (6R)-5,10-methylene-5,6,7,8-tetrahydrofolate + NADH + H(+)</text>
        <dbReference type="Rhea" id="RHEA:19821"/>
        <dbReference type="ChEBI" id="CHEBI:15378"/>
        <dbReference type="ChEBI" id="CHEBI:15636"/>
        <dbReference type="ChEBI" id="CHEBI:18608"/>
        <dbReference type="ChEBI" id="CHEBI:57540"/>
        <dbReference type="ChEBI" id="CHEBI:57945"/>
        <dbReference type="EC" id="1.5.1.54"/>
    </reaction>
    <physiologicalReaction direction="right-to-left" evidence="11">
        <dbReference type="Rhea" id="RHEA:19823"/>
    </physiologicalReaction>
</comment>
<dbReference type="GO" id="GO:0106312">
    <property type="term" value="F:methylenetetrahydrofolate reductase (NADH) activity"/>
    <property type="evidence" value="ECO:0007669"/>
    <property type="project" value="UniProtKB-EC"/>
</dbReference>
<dbReference type="Pfam" id="PF02219">
    <property type="entry name" value="MTHFR"/>
    <property type="match status" value="1"/>
</dbReference>
<reference evidence="13" key="2">
    <citation type="journal article" date="2021" name="PeerJ">
        <title>Extensive microbial diversity within the chicken gut microbiome revealed by metagenomics and culture.</title>
        <authorList>
            <person name="Gilroy R."/>
            <person name="Ravi A."/>
            <person name="Getino M."/>
            <person name="Pursley I."/>
            <person name="Horton D.L."/>
            <person name="Alikhan N.F."/>
            <person name="Baker D."/>
            <person name="Gharbi K."/>
            <person name="Hall N."/>
            <person name="Watson M."/>
            <person name="Adriaenssens E.M."/>
            <person name="Foster-Nyarko E."/>
            <person name="Jarju S."/>
            <person name="Secka A."/>
            <person name="Antonio M."/>
            <person name="Oren A."/>
            <person name="Chaudhuri R.R."/>
            <person name="La Ragione R."/>
            <person name="Hildebrand F."/>
            <person name="Pallen M.J."/>
        </authorList>
    </citation>
    <scope>NUCLEOTIDE SEQUENCE</scope>
    <source>
        <strain evidence="13">6276</strain>
    </source>
</reference>
<dbReference type="GO" id="GO:0005829">
    <property type="term" value="C:cytosol"/>
    <property type="evidence" value="ECO:0007669"/>
    <property type="project" value="InterPro"/>
</dbReference>
<evidence type="ECO:0000256" key="1">
    <source>
        <dbReference type="ARBA" id="ARBA00001974"/>
    </source>
</evidence>
<dbReference type="PANTHER" id="PTHR45754:SF3">
    <property type="entry name" value="METHYLENETETRAHYDROFOLATE REDUCTASE (NADPH)"/>
    <property type="match status" value="1"/>
</dbReference>
<dbReference type="NCBIfam" id="TIGR00676">
    <property type="entry name" value="fadh2"/>
    <property type="match status" value="1"/>
</dbReference>
<proteinExistence type="inferred from homology"/>
<evidence type="ECO:0000256" key="5">
    <source>
        <dbReference type="ARBA" id="ARBA00022630"/>
    </source>
</evidence>
<dbReference type="GO" id="GO:0009086">
    <property type="term" value="P:methionine biosynthetic process"/>
    <property type="evidence" value="ECO:0007669"/>
    <property type="project" value="UniProtKB-KW"/>
</dbReference>
<evidence type="ECO:0000313" key="13">
    <source>
        <dbReference type="EMBL" id="HIS35705.1"/>
    </source>
</evidence>
<reference evidence="13" key="1">
    <citation type="submission" date="2020-10" db="EMBL/GenBank/DDBJ databases">
        <authorList>
            <person name="Gilroy R."/>
        </authorList>
    </citation>
    <scope>NUCLEOTIDE SEQUENCE</scope>
    <source>
        <strain evidence="13">6276</strain>
    </source>
</reference>
<keyword evidence="4" id="KW-0028">Amino-acid biosynthesis</keyword>
<comment type="pathway">
    <text evidence="2 12">One-carbon metabolism; tetrahydrofolate interconversion.</text>
</comment>